<comment type="caution">
    <text evidence="1">The sequence shown here is derived from an EMBL/GenBank/DDBJ whole genome shotgun (WGS) entry which is preliminary data.</text>
</comment>
<accession>A0ABW8M3W1</accession>
<evidence type="ECO:0000313" key="2">
    <source>
        <dbReference type="Proteomes" id="UP001620295"/>
    </source>
</evidence>
<dbReference type="InterPro" id="IPR002347">
    <property type="entry name" value="SDR_fam"/>
</dbReference>
<evidence type="ECO:0000313" key="1">
    <source>
        <dbReference type="EMBL" id="MFK4272872.1"/>
    </source>
</evidence>
<dbReference type="RefSeq" id="WP_358645636.1">
    <property type="nucleotide sequence ID" value="NZ_JBFAEV010000038.1"/>
</dbReference>
<protein>
    <submittedName>
        <fullName evidence="1">SDR family oxidoreductase</fullName>
    </submittedName>
</protein>
<proteinExistence type="predicted"/>
<name>A0ABW8M3W1_9ACTN</name>
<keyword evidence="2" id="KW-1185">Reference proteome</keyword>
<organism evidence="1 2">
    <name type="scientific">Streptomyces milbemycinicus</name>
    <dbReference type="NCBI Taxonomy" id="476552"/>
    <lineage>
        <taxon>Bacteria</taxon>
        <taxon>Bacillati</taxon>
        <taxon>Actinomycetota</taxon>
        <taxon>Actinomycetes</taxon>
        <taxon>Kitasatosporales</taxon>
        <taxon>Streptomycetaceae</taxon>
        <taxon>Streptomyces</taxon>
    </lineage>
</organism>
<dbReference type="EMBL" id="JBJDQH010000033">
    <property type="protein sequence ID" value="MFK4272872.1"/>
    <property type="molecule type" value="Genomic_DNA"/>
</dbReference>
<gene>
    <name evidence="1" type="ORF">ACI2L5_49610</name>
</gene>
<dbReference type="Proteomes" id="UP001620295">
    <property type="component" value="Unassembled WGS sequence"/>
</dbReference>
<dbReference type="InterPro" id="IPR036291">
    <property type="entry name" value="NAD(P)-bd_dom_sf"/>
</dbReference>
<dbReference type="Pfam" id="PF13561">
    <property type="entry name" value="adh_short_C2"/>
    <property type="match status" value="1"/>
</dbReference>
<sequence>MRGGPASHPLGRIARLEEIADAVIFLASDKSSFLTGTALTVDGRCSVP</sequence>
<dbReference type="Gene3D" id="3.40.50.720">
    <property type="entry name" value="NAD(P)-binding Rossmann-like Domain"/>
    <property type="match status" value="1"/>
</dbReference>
<reference evidence="1 2" key="1">
    <citation type="submission" date="2024-11" db="EMBL/GenBank/DDBJ databases">
        <title>The Natural Products Discovery Center: Release of the First 8490 Sequenced Strains for Exploring Actinobacteria Biosynthetic Diversity.</title>
        <authorList>
            <person name="Kalkreuter E."/>
            <person name="Kautsar S.A."/>
            <person name="Yang D."/>
            <person name="Bader C.D."/>
            <person name="Teijaro C.N."/>
            <person name="Fluegel L."/>
            <person name="Davis C.M."/>
            <person name="Simpson J.R."/>
            <person name="Lauterbach L."/>
            <person name="Steele A.D."/>
            <person name="Gui C."/>
            <person name="Meng S."/>
            <person name="Li G."/>
            <person name="Viehrig K."/>
            <person name="Ye F."/>
            <person name="Su P."/>
            <person name="Kiefer A.F."/>
            <person name="Nichols A."/>
            <person name="Cepeda A.J."/>
            <person name="Yan W."/>
            <person name="Fan B."/>
            <person name="Jiang Y."/>
            <person name="Adhikari A."/>
            <person name="Zheng C.-J."/>
            <person name="Schuster L."/>
            <person name="Cowan T.M."/>
            <person name="Smanski M.J."/>
            <person name="Chevrette M.G."/>
            <person name="De Carvalho L.P.S."/>
            <person name="Shen B."/>
        </authorList>
    </citation>
    <scope>NUCLEOTIDE SEQUENCE [LARGE SCALE GENOMIC DNA]</scope>
    <source>
        <strain evidence="1 2">NPDC020863</strain>
    </source>
</reference>
<dbReference type="SUPFAM" id="SSF51735">
    <property type="entry name" value="NAD(P)-binding Rossmann-fold domains"/>
    <property type="match status" value="1"/>
</dbReference>